<dbReference type="PANTHER" id="PTHR28286">
    <property type="match status" value="1"/>
</dbReference>
<dbReference type="GO" id="GO:0005886">
    <property type="term" value="C:plasma membrane"/>
    <property type="evidence" value="ECO:0007669"/>
    <property type="project" value="TreeGrafter"/>
</dbReference>
<evidence type="ECO:0000256" key="2">
    <source>
        <dbReference type="ARBA" id="ARBA00008130"/>
    </source>
</evidence>
<evidence type="ECO:0000313" key="8">
    <source>
        <dbReference type="EMBL" id="KIO10215.1"/>
    </source>
</evidence>
<feature type="transmembrane region" description="Helical" evidence="7">
    <location>
        <begin position="24"/>
        <end position="46"/>
    </location>
</feature>
<evidence type="ECO:0000256" key="7">
    <source>
        <dbReference type="SAM" id="Phobius"/>
    </source>
</evidence>
<feature type="transmembrane region" description="Helical" evidence="7">
    <location>
        <begin position="145"/>
        <end position="163"/>
    </location>
</feature>
<feature type="transmembrane region" description="Helical" evidence="7">
    <location>
        <begin position="214"/>
        <end position="234"/>
    </location>
</feature>
<evidence type="ECO:0000256" key="4">
    <source>
        <dbReference type="ARBA" id="ARBA00022989"/>
    </source>
</evidence>
<dbReference type="GO" id="GO:0005783">
    <property type="term" value="C:endoplasmic reticulum"/>
    <property type="evidence" value="ECO:0007669"/>
    <property type="project" value="TreeGrafter"/>
</dbReference>
<keyword evidence="9" id="KW-1185">Reference proteome</keyword>
<dbReference type="HOGENOM" id="CLU_054785_2_1_1"/>
<reference evidence="9" key="2">
    <citation type="submission" date="2015-01" db="EMBL/GenBank/DDBJ databases">
        <title>Evolutionary Origins and Diversification of the Mycorrhizal Mutualists.</title>
        <authorList>
            <consortium name="DOE Joint Genome Institute"/>
            <consortium name="Mycorrhizal Genomics Consortium"/>
            <person name="Kohler A."/>
            <person name="Kuo A."/>
            <person name="Nagy L.G."/>
            <person name="Floudas D."/>
            <person name="Copeland A."/>
            <person name="Barry K.W."/>
            <person name="Cichocki N."/>
            <person name="Veneault-Fourrey C."/>
            <person name="LaButti K."/>
            <person name="Lindquist E.A."/>
            <person name="Lipzen A."/>
            <person name="Lundell T."/>
            <person name="Morin E."/>
            <person name="Murat C."/>
            <person name="Riley R."/>
            <person name="Ohm R."/>
            <person name="Sun H."/>
            <person name="Tunlid A."/>
            <person name="Henrissat B."/>
            <person name="Grigoriev I.V."/>
            <person name="Hibbett D.S."/>
            <person name="Martin F."/>
        </authorList>
    </citation>
    <scope>NUCLEOTIDE SEQUENCE [LARGE SCALE GENOMIC DNA]</scope>
    <source>
        <strain evidence="9">Marx 270</strain>
    </source>
</reference>
<evidence type="ECO:0000256" key="3">
    <source>
        <dbReference type="ARBA" id="ARBA00022692"/>
    </source>
</evidence>
<protein>
    <submittedName>
        <fullName evidence="8">Uncharacterized protein</fullName>
    </submittedName>
</protein>
<dbReference type="InParanoid" id="A0A0C3P9J2"/>
<comment type="similarity">
    <text evidence="2">Belongs to the archaeal/bacterial/fungal opsin family.</text>
</comment>
<dbReference type="PRINTS" id="PR00251">
    <property type="entry name" value="BACTRLOPSIN"/>
</dbReference>
<keyword evidence="3 7" id="KW-0812">Transmembrane</keyword>
<organism evidence="8 9">
    <name type="scientific">Pisolithus tinctorius Marx 270</name>
    <dbReference type="NCBI Taxonomy" id="870435"/>
    <lineage>
        <taxon>Eukaryota</taxon>
        <taxon>Fungi</taxon>
        <taxon>Dikarya</taxon>
        <taxon>Basidiomycota</taxon>
        <taxon>Agaricomycotina</taxon>
        <taxon>Agaricomycetes</taxon>
        <taxon>Agaricomycetidae</taxon>
        <taxon>Boletales</taxon>
        <taxon>Sclerodermatineae</taxon>
        <taxon>Pisolithaceae</taxon>
        <taxon>Pisolithus</taxon>
    </lineage>
</organism>
<dbReference type="InterPro" id="IPR043476">
    <property type="entry name" value="Yro2-like_7TM"/>
</dbReference>
<keyword evidence="4 7" id="KW-1133">Transmembrane helix</keyword>
<feature type="transmembrane region" description="Helical" evidence="7">
    <location>
        <begin position="94"/>
        <end position="112"/>
    </location>
</feature>
<feature type="transmembrane region" description="Helical" evidence="7">
    <location>
        <begin position="184"/>
        <end position="202"/>
    </location>
</feature>
<accession>A0A0C3P9J2</accession>
<dbReference type="FunCoup" id="A0A0C3P9J2">
    <property type="interactions" value="100"/>
</dbReference>
<dbReference type="Pfam" id="PF01036">
    <property type="entry name" value="Bac_rhodopsin"/>
    <property type="match status" value="1"/>
</dbReference>
<dbReference type="AlphaFoldDB" id="A0A0C3P9J2"/>
<feature type="compositionally biased region" description="Low complexity" evidence="6">
    <location>
        <begin position="268"/>
        <end position="282"/>
    </location>
</feature>
<feature type="transmembrane region" description="Helical" evidence="7">
    <location>
        <begin position="119"/>
        <end position="139"/>
    </location>
</feature>
<dbReference type="CDD" id="cd15239">
    <property type="entry name" value="7tm_YRO2_fungal-like"/>
    <property type="match status" value="1"/>
</dbReference>
<evidence type="ECO:0000256" key="1">
    <source>
        <dbReference type="ARBA" id="ARBA00004141"/>
    </source>
</evidence>
<dbReference type="OrthoDB" id="536545at2759"/>
<proteinExistence type="inferred from homology"/>
<reference evidence="8 9" key="1">
    <citation type="submission" date="2014-04" db="EMBL/GenBank/DDBJ databases">
        <authorList>
            <consortium name="DOE Joint Genome Institute"/>
            <person name="Kuo A."/>
            <person name="Kohler A."/>
            <person name="Costa M.D."/>
            <person name="Nagy L.G."/>
            <person name="Floudas D."/>
            <person name="Copeland A."/>
            <person name="Barry K.W."/>
            <person name="Cichocki N."/>
            <person name="Veneault-Fourrey C."/>
            <person name="LaButti K."/>
            <person name="Lindquist E.A."/>
            <person name="Lipzen A."/>
            <person name="Lundell T."/>
            <person name="Morin E."/>
            <person name="Murat C."/>
            <person name="Sun H."/>
            <person name="Tunlid A."/>
            <person name="Henrissat B."/>
            <person name="Grigoriev I.V."/>
            <person name="Hibbett D.S."/>
            <person name="Martin F."/>
            <person name="Nordberg H.P."/>
            <person name="Cantor M.N."/>
            <person name="Hua S.X."/>
        </authorList>
    </citation>
    <scope>NUCLEOTIDE SEQUENCE [LARGE SCALE GENOMIC DNA]</scope>
    <source>
        <strain evidence="8 9">Marx 270</strain>
    </source>
</reference>
<dbReference type="SUPFAM" id="SSF81321">
    <property type="entry name" value="Family A G protein-coupled receptor-like"/>
    <property type="match status" value="1"/>
</dbReference>
<evidence type="ECO:0000256" key="6">
    <source>
        <dbReference type="SAM" id="MobiDB-lite"/>
    </source>
</evidence>
<keyword evidence="5 7" id="KW-0472">Membrane</keyword>
<dbReference type="Proteomes" id="UP000054217">
    <property type="component" value="Unassembled WGS sequence"/>
</dbReference>
<gene>
    <name evidence="8" type="ORF">M404DRAFT_898250</name>
</gene>
<dbReference type="EMBL" id="KN831952">
    <property type="protein sequence ID" value="KIO10215.1"/>
    <property type="molecule type" value="Genomic_DNA"/>
</dbReference>
<feature type="transmembrane region" description="Helical" evidence="7">
    <location>
        <begin position="58"/>
        <end position="82"/>
    </location>
</feature>
<evidence type="ECO:0000313" key="9">
    <source>
        <dbReference type="Proteomes" id="UP000054217"/>
    </source>
</evidence>
<evidence type="ECO:0000256" key="5">
    <source>
        <dbReference type="ARBA" id="ARBA00023136"/>
    </source>
</evidence>
<dbReference type="SMART" id="SM01021">
    <property type="entry name" value="Bac_rhodopsin"/>
    <property type="match status" value="1"/>
</dbReference>
<dbReference type="InterPro" id="IPR001425">
    <property type="entry name" value="Arc/bac/fun_rhodopsins"/>
</dbReference>
<dbReference type="Gene3D" id="1.20.1070.10">
    <property type="entry name" value="Rhodopsin 7-helix transmembrane proteins"/>
    <property type="match status" value="1"/>
</dbReference>
<sequence length="282" mass="31020">MVNKALSSNPPAGEFHITTHASDWLWAVFAIMLLSLLVSLFWTGLGRHRNRIPYQIPIVVLTVSTIAYFSMASDLGFAVILNQRGTRQVWYVRYIQWFINAPLILLGLLIFTNMTVSDILTTLFFSWVLVVAGLVGALVSSQYKWGYYAFGLAALFYLWYRLFAHSLRYPFRVGQNVRSGYWGLGAYVAFIWTLYPICWGLSEGSNTISPTSEMVFYGILDIIAGPLFLLFYILRVSTLQAADLGAASLAAADRGEVEPKGPAPGTAPPASGAPQAPVSGGT</sequence>
<name>A0A0C3P9J2_PISTI</name>
<feature type="region of interest" description="Disordered" evidence="6">
    <location>
        <begin position="255"/>
        <end position="282"/>
    </location>
</feature>
<comment type="subcellular location">
    <subcellularLocation>
        <location evidence="1">Membrane</location>
        <topology evidence="1">Multi-pass membrane protein</topology>
    </subcellularLocation>
</comment>
<dbReference type="PANTHER" id="PTHR28286:SF1">
    <property type="entry name" value="30 KDA HEAT SHOCK PROTEIN-RELATED"/>
    <property type="match status" value="1"/>
</dbReference>